<dbReference type="EMBL" id="ABFC01000027">
    <property type="protein sequence ID" value="EFA29584.1"/>
    <property type="molecule type" value="Genomic_DNA"/>
</dbReference>
<dbReference type="AlphaFoldDB" id="A0A7G2K1V9"/>
<evidence type="ECO:0000313" key="1">
    <source>
        <dbReference type="EMBL" id="EFA29584.1"/>
    </source>
</evidence>
<accession>A0A7G2K1V9</accession>
<dbReference type="GO" id="GO:0004386">
    <property type="term" value="F:helicase activity"/>
    <property type="evidence" value="ECO:0007669"/>
    <property type="project" value="UniProtKB-KW"/>
</dbReference>
<name>A0A7G2K1V9_HAEIF</name>
<feature type="non-terminal residue" evidence="1">
    <location>
        <position position="1"/>
    </location>
</feature>
<comment type="caution">
    <text evidence="1">The sequence shown here is derived from an EMBL/GenBank/DDBJ whole genome shotgun (WGS) entry which is preliminary data.</text>
</comment>
<keyword evidence="1" id="KW-0547">Nucleotide-binding</keyword>
<proteinExistence type="predicted"/>
<organism evidence="1">
    <name type="scientific">Haemophilus influenzae HK1212</name>
    <dbReference type="NCBI Taxonomy" id="456482"/>
    <lineage>
        <taxon>Bacteria</taxon>
        <taxon>Pseudomonadati</taxon>
        <taxon>Pseudomonadota</taxon>
        <taxon>Gammaproteobacteria</taxon>
        <taxon>Pasteurellales</taxon>
        <taxon>Pasteurellaceae</taxon>
        <taxon>Haemophilus</taxon>
    </lineage>
</organism>
<dbReference type="PANTHER" id="PTHR30595">
    <property type="entry name" value="GLPR-RELATED TRANSCRIPTIONAL REPRESSOR"/>
    <property type="match status" value="1"/>
</dbReference>
<keyword evidence="1" id="KW-0378">Hydrolase</keyword>
<keyword evidence="1" id="KW-0067">ATP-binding</keyword>
<protein>
    <submittedName>
        <fullName evidence="1">Putative ATP-dependent DNA helicase recG</fullName>
    </submittedName>
</protein>
<dbReference type="PANTHER" id="PTHR30595:SF6">
    <property type="entry name" value="SCHLAFEN ALBA-2 DOMAIN-CONTAINING PROTEIN"/>
    <property type="match status" value="1"/>
</dbReference>
<keyword evidence="1" id="KW-0347">Helicase</keyword>
<gene>
    <name evidence="1" type="ORF">HAINFHK1212_0330</name>
</gene>
<feature type="non-terminal residue" evidence="1">
    <location>
        <position position="161"/>
    </location>
</feature>
<reference evidence="1" key="1">
    <citation type="journal article" date="2010" name="Genomics">
        <title>Tracing phylogenomic events leading to diversity of Haemophilus influenzae and the emergence of Brazilian Purpuric Fever (BPF)-associated clones.</title>
        <authorList>
            <person name="Papazisi L."/>
            <person name="Ratnayake S."/>
            <person name="Remortel B.G."/>
            <person name="Bock G.R."/>
            <person name="Liang W."/>
            <person name="Saeed A.I."/>
            <person name="Liu J."/>
            <person name="Fleischmann R.D."/>
            <person name="Kilian M."/>
            <person name="Peterson S.N."/>
        </authorList>
    </citation>
    <scope>NUCLEOTIDE SEQUENCE [LARGE SCALE GENOMIC DNA]</scope>
    <source>
        <strain evidence="1">HK1212</strain>
    </source>
</reference>
<sequence>ILVDGKLVFLFHVEQDLERIYCRKDNENVFLRVADSNRGPLTREQIKNLEYDKNIRLFEDEIVPDFNEEDLDQELLELYKKKVNFTSDNILDLLYKRNLLTKKEGCYQFKKSAILLFSTMPERYIPSASVRYVRYEGTVAKVGTEHNVIKDQRFENNIPKL</sequence>